<evidence type="ECO:0000313" key="3">
    <source>
        <dbReference type="Proteomes" id="UP001152795"/>
    </source>
</evidence>
<dbReference type="EMBL" id="CACRXK020003013">
    <property type="protein sequence ID" value="CAB3997059.1"/>
    <property type="molecule type" value="Genomic_DNA"/>
</dbReference>
<feature type="non-terminal residue" evidence="2">
    <location>
        <position position="1"/>
    </location>
</feature>
<dbReference type="Proteomes" id="UP001152795">
    <property type="component" value="Unassembled WGS sequence"/>
</dbReference>
<feature type="domain" description="Reverse transcriptase" evidence="1">
    <location>
        <begin position="8"/>
        <end position="92"/>
    </location>
</feature>
<gene>
    <name evidence="2" type="ORF">PACLA_8A065868</name>
</gene>
<name>A0A6S7H354_PARCT</name>
<dbReference type="AlphaFoldDB" id="A0A6S7H354"/>
<organism evidence="2 3">
    <name type="scientific">Paramuricea clavata</name>
    <name type="common">Red gorgonian</name>
    <name type="synonym">Violescent sea-whip</name>
    <dbReference type="NCBI Taxonomy" id="317549"/>
    <lineage>
        <taxon>Eukaryota</taxon>
        <taxon>Metazoa</taxon>
        <taxon>Cnidaria</taxon>
        <taxon>Anthozoa</taxon>
        <taxon>Octocorallia</taxon>
        <taxon>Malacalcyonacea</taxon>
        <taxon>Plexauridae</taxon>
        <taxon>Paramuricea</taxon>
    </lineage>
</organism>
<sequence length="125" mass="13860">ISCFAISLPAGSYLGPLLFILYASKLFDIINNHSPDSHGFADDTQLYVSFKPDYPCDQCEAISVMESCVNDLRKWIIQDKLKLNDGKTELLIIGSKQQLQKLNPCHLGVGNANVLPVPIARDLRV</sequence>
<keyword evidence="3" id="KW-1185">Reference proteome</keyword>
<reference evidence="2" key="1">
    <citation type="submission" date="2020-04" db="EMBL/GenBank/DDBJ databases">
        <authorList>
            <person name="Alioto T."/>
            <person name="Alioto T."/>
            <person name="Gomez Garrido J."/>
        </authorList>
    </citation>
    <scope>NUCLEOTIDE SEQUENCE</scope>
    <source>
        <strain evidence="2">A484AB</strain>
    </source>
</reference>
<comment type="caution">
    <text evidence="2">The sequence shown here is derived from an EMBL/GenBank/DDBJ whole genome shotgun (WGS) entry which is preliminary data.</text>
</comment>
<evidence type="ECO:0000313" key="2">
    <source>
        <dbReference type="EMBL" id="CAB3997059.1"/>
    </source>
</evidence>
<protein>
    <recommendedName>
        <fullName evidence="1">Reverse transcriptase domain-containing protein</fullName>
    </recommendedName>
</protein>
<accession>A0A6S7H354</accession>
<dbReference type="PANTHER" id="PTHR33332">
    <property type="entry name" value="REVERSE TRANSCRIPTASE DOMAIN-CONTAINING PROTEIN"/>
    <property type="match status" value="1"/>
</dbReference>
<dbReference type="Pfam" id="PF00078">
    <property type="entry name" value="RVT_1"/>
    <property type="match status" value="1"/>
</dbReference>
<dbReference type="InterPro" id="IPR000477">
    <property type="entry name" value="RT_dom"/>
</dbReference>
<evidence type="ECO:0000259" key="1">
    <source>
        <dbReference type="Pfam" id="PF00078"/>
    </source>
</evidence>
<dbReference type="OrthoDB" id="10067563at2759"/>
<proteinExistence type="predicted"/>